<sequence>MLEERTQVAEAVHLRIEDEQGVLVEPTVSTNGVLTEVTLIDVYGLCDAVVRSVQGDLSSTALHVLADGLLDRARSLDRVSLTTVTPDRLRGVQEHIFGQQSQSTSSTGIRAVTYRGNTVGTQGAISLVVGEDVSHLTRSSGVTLDLSLRGTDQGVFHVQLQLFGLLSQLVSQFVLTASLLDFIRSTGDLQSLVRDLAVVVQHGGEAASLDGCILTFDSGVLTRLTEFVSLPFVGDSGSYTFTDSRHKRGVVRSDVVDDIDKVFALTVDLYSGDGISWSCHIMYFLLLENVERGEESSSGFNRLIFPQISAGSFNPLRTL</sequence>
<protein>
    <submittedName>
        <fullName evidence="1">Capsid and scaffold</fullName>
    </submittedName>
</protein>
<reference evidence="1" key="1">
    <citation type="submission" date="2024-04" db="EMBL/GenBank/DDBJ databases">
        <authorList>
            <person name="Uskudar Guclu A."/>
            <person name="Ata Vural I."/>
        </authorList>
    </citation>
    <scope>NUCLEOTIDE SEQUENCE</scope>
</reference>
<name>A0AAU8B9P2_9CAUD</name>
<dbReference type="EMBL" id="PP766722">
    <property type="protein sequence ID" value="XCD08795.1"/>
    <property type="molecule type" value="Genomic_DNA"/>
</dbReference>
<organism evidence="1">
    <name type="scientific">Pseudomonas phage Baskent_P1_112</name>
    <dbReference type="NCBI Taxonomy" id="3145032"/>
    <lineage>
        <taxon>Viruses</taxon>
        <taxon>Duplodnaviria</taxon>
        <taxon>Heunggongvirae</taxon>
        <taxon>Uroviricota</taxon>
        <taxon>Caudoviricetes</taxon>
        <taxon>Bruynoghevirus</taxon>
    </lineage>
</organism>
<accession>A0AAU8B9P2</accession>
<proteinExistence type="predicted"/>
<evidence type="ECO:0000313" key="1">
    <source>
        <dbReference type="EMBL" id="XCD08795.1"/>
    </source>
</evidence>